<accession>A0A7D9EKE1</accession>
<evidence type="ECO:0000256" key="8">
    <source>
        <dbReference type="PIRSR" id="PIRSR601548-2"/>
    </source>
</evidence>
<feature type="binding site" evidence="9">
    <location>
        <position position="369"/>
    </location>
    <ligand>
        <name>Zn(2+)</name>
        <dbReference type="ChEBI" id="CHEBI:29105"/>
        <label>1</label>
        <note>catalytic</note>
    </ligand>
</feature>
<dbReference type="PANTHER" id="PTHR10514:SF27">
    <property type="entry name" value="ANGIOTENSIN-CONVERTING ENZYME"/>
    <property type="match status" value="1"/>
</dbReference>
<keyword evidence="15" id="KW-1185">Reference proteome</keyword>
<protein>
    <recommendedName>
        <fullName evidence="13">Angiotensin-converting enzyme</fullName>
        <ecNumber evidence="13">3.4.-.-</ecNumber>
    </recommendedName>
</protein>
<feature type="disulfide bond" evidence="10 12">
    <location>
        <begin position="334"/>
        <end position="352"/>
    </location>
</feature>
<feature type="binding site" evidence="11">
    <location>
        <position position="365"/>
    </location>
    <ligand>
        <name>Zn(2+)</name>
        <dbReference type="ChEBI" id="CHEBI:29105"/>
        <label>2</label>
        <note>catalytic</note>
    </ligand>
</feature>
<dbReference type="OrthoDB" id="10029630at2759"/>
<feature type="non-terminal residue" evidence="14">
    <location>
        <position position="627"/>
    </location>
</feature>
<evidence type="ECO:0000256" key="9">
    <source>
        <dbReference type="PIRSR" id="PIRSR601548-3"/>
    </source>
</evidence>
<comment type="caution">
    <text evidence="12">Lacks conserved residue(s) required for the propagation of feature annotation.</text>
</comment>
<dbReference type="PROSITE" id="PS52011">
    <property type="entry name" value="PEPTIDASE_M2"/>
    <property type="match status" value="1"/>
</dbReference>
<evidence type="ECO:0000256" key="3">
    <source>
        <dbReference type="ARBA" id="ARBA00023157"/>
    </source>
</evidence>
<keyword evidence="13" id="KW-0482">Metalloprotease</keyword>
<feature type="binding site" evidence="8">
    <location>
        <position position="206"/>
    </location>
    <ligand>
        <name>chloride</name>
        <dbReference type="ChEBI" id="CHEBI:17996"/>
        <label>1</label>
    </ligand>
</feature>
<evidence type="ECO:0000313" key="14">
    <source>
        <dbReference type="EMBL" id="CAB4012033.1"/>
    </source>
</evidence>
<dbReference type="EC" id="3.4.-.-" evidence="13"/>
<evidence type="ECO:0000256" key="12">
    <source>
        <dbReference type="PROSITE-ProRule" id="PRU01355"/>
    </source>
</evidence>
<feature type="binding site" evidence="9">
    <location>
        <position position="393"/>
    </location>
    <ligand>
        <name>Zn(2+)</name>
        <dbReference type="ChEBI" id="CHEBI:29105"/>
        <label>1</label>
        <note>catalytic</note>
    </ligand>
</feature>
<keyword evidence="3 10" id="KW-1015">Disulfide bond</keyword>
<dbReference type="InterPro" id="IPR001548">
    <property type="entry name" value="Peptidase_M2"/>
</dbReference>
<feature type="glycosylation site" description="N-linked (GlcNAc...) asparagine; partial" evidence="6">
    <location>
        <position position="564"/>
    </location>
</feature>
<evidence type="ECO:0000256" key="4">
    <source>
        <dbReference type="ARBA" id="ARBA00023180"/>
    </source>
</evidence>
<reference evidence="14" key="1">
    <citation type="submission" date="2020-04" db="EMBL/GenBank/DDBJ databases">
        <authorList>
            <person name="Alioto T."/>
            <person name="Alioto T."/>
            <person name="Gomez Garrido J."/>
        </authorList>
    </citation>
    <scope>NUCLEOTIDE SEQUENCE</scope>
    <source>
        <strain evidence="14">A484AB</strain>
    </source>
</reference>
<feature type="active site" description="Proton donor 2" evidence="7">
    <location>
        <position position="495"/>
    </location>
</feature>
<dbReference type="AlphaFoldDB" id="A0A7D9EKE1"/>
<dbReference type="SUPFAM" id="SSF55486">
    <property type="entry name" value="Metalloproteases ('zincins'), catalytic domain"/>
    <property type="match status" value="1"/>
</dbReference>
<dbReference type="CDD" id="cd06461">
    <property type="entry name" value="M2_ACE"/>
    <property type="match status" value="1"/>
</dbReference>
<feature type="binding site" evidence="11">
    <location>
        <position position="369"/>
    </location>
    <ligand>
        <name>Zn(2+)</name>
        <dbReference type="ChEBI" id="CHEBI:29105"/>
        <label>2</label>
        <note>catalytic</note>
    </ligand>
</feature>
<gene>
    <name evidence="14" type="ORF">PACLA_8A011023</name>
</gene>
<dbReference type="GO" id="GO:0046872">
    <property type="term" value="F:metal ion binding"/>
    <property type="evidence" value="ECO:0007669"/>
    <property type="project" value="UniProtKB-KW"/>
</dbReference>
<dbReference type="GO" id="GO:0008237">
    <property type="term" value="F:metallopeptidase activity"/>
    <property type="evidence" value="ECO:0007669"/>
    <property type="project" value="UniProtKB-KW"/>
</dbReference>
<keyword evidence="9 13" id="KW-0479">Metal-binding</keyword>
<evidence type="ECO:0000256" key="6">
    <source>
        <dbReference type="PIRSR" id="PIRSR601548-10"/>
    </source>
</evidence>
<evidence type="ECO:0000256" key="7">
    <source>
        <dbReference type="PIRSR" id="PIRSR601548-11"/>
    </source>
</evidence>
<evidence type="ECO:0000256" key="10">
    <source>
        <dbReference type="PIRSR" id="PIRSR601548-4"/>
    </source>
</evidence>
<evidence type="ECO:0000256" key="13">
    <source>
        <dbReference type="RuleBase" id="RU361144"/>
    </source>
</evidence>
<keyword evidence="4 6" id="KW-0325">Glycoprotein</keyword>
<feature type="binding site" evidence="8">
    <location>
        <position position="504"/>
    </location>
    <ligand>
        <name>chloride</name>
        <dbReference type="ChEBI" id="CHEBI:17996"/>
        <label>1</label>
    </ligand>
</feature>
<keyword evidence="13" id="KW-0645">Protease</keyword>
<dbReference type="GO" id="GO:0016020">
    <property type="term" value="C:membrane"/>
    <property type="evidence" value="ECO:0007669"/>
    <property type="project" value="InterPro"/>
</dbReference>
<dbReference type="Pfam" id="PF01401">
    <property type="entry name" value="Peptidase_M2"/>
    <property type="match status" value="1"/>
</dbReference>
<organism evidence="14 15">
    <name type="scientific">Paramuricea clavata</name>
    <name type="common">Red gorgonian</name>
    <name type="synonym">Violescent sea-whip</name>
    <dbReference type="NCBI Taxonomy" id="317549"/>
    <lineage>
        <taxon>Eukaryota</taxon>
        <taxon>Metazoa</taxon>
        <taxon>Cnidaria</taxon>
        <taxon>Anthozoa</taxon>
        <taxon>Octocorallia</taxon>
        <taxon>Malacalcyonacea</taxon>
        <taxon>Plexauridae</taxon>
        <taxon>Paramuricea</taxon>
    </lineage>
</organism>
<comment type="similarity">
    <text evidence="1 12 13">Belongs to the peptidase M2 family.</text>
</comment>
<dbReference type="PANTHER" id="PTHR10514">
    <property type="entry name" value="ANGIOTENSIN-CONVERTING ENZYME"/>
    <property type="match status" value="1"/>
</dbReference>
<feature type="active site" description="Proton acceptor 1" evidence="5">
    <location>
        <position position="366"/>
    </location>
</feature>
<dbReference type="Gene3D" id="1.10.1370.30">
    <property type="match status" value="1"/>
</dbReference>
<sequence length="627" mass="72813">MKRFARIAVVSFLFSSLVLIESEAGDQTEQAKAESFLKNVNTILAQKGYEDSVASWAYSTNITDYNSAVKVQVSLAYSKAYAEIQKNASRFDLSKLKEDAARQIKFLRNSTALKNQTELKEAENLGAKLSKLYSTAKVGTASLSPELVNIMAKSRDYNKLLDAWWGWRNESGRKMRDLYRRYVDLTNKGARENGYTDRGQAWRGKYEVDDLGAIVEKLWNDLRPLYLEMHAYVRHKLRKVYPDKVVEDGYIEAHLLGNMWAQSWVNIFDLVEPYKNKSSLDVTSNMKTDPRYNTAEKLTKLAEDFFLSLGLKRLPSAFYKKSLLEKPKDREVVCHASAWDFSLYKDVRIKQCVEITHNHLVTLHHELGHIQYYLQYWDLPIIYRTGANPGFHEAVGDLMSLSVDTPTHLQRLGLLKDYKSDDEADINALMKVAMRKIAFLPFGYLIDQWRWNVFNGNIKETEYNSKWWELRRKYQGIKPPVPRSENDFDPGAKYHIPGDTPYIRYFISYILQFHFHKAACEAAKFNGPLFKCSIYNSTAAGKKIAWIHFSRPHDGNQFWHLKSNWGVSSIYNHVSPEFLNWRQRKCPNDATSPKSSWVYKKKRNPRLKSIQLSNRAINNELKFSCFH</sequence>
<dbReference type="Proteomes" id="UP001152795">
    <property type="component" value="Unassembled WGS sequence"/>
</dbReference>
<evidence type="ECO:0000256" key="2">
    <source>
        <dbReference type="ARBA" id="ARBA00022729"/>
    </source>
</evidence>
<keyword evidence="13" id="KW-0378">Hydrolase</keyword>
<comment type="cofactor">
    <cofactor evidence="13">
        <name>Zn(2+)</name>
        <dbReference type="ChEBI" id="CHEBI:29105"/>
    </cofactor>
    <text evidence="13">Binds 1 zinc ion per subunit.</text>
</comment>
<comment type="caution">
    <text evidence="14">The sequence shown here is derived from an EMBL/GenBank/DDBJ whole genome shotgun (WGS) entry which is preliminary data.</text>
</comment>
<dbReference type="PRINTS" id="PR00791">
    <property type="entry name" value="PEPDIPTASEA"/>
</dbReference>
<feature type="active site" description="Proton acceptor 2" evidence="7">
    <location>
        <position position="366"/>
    </location>
</feature>
<dbReference type="GO" id="GO:0008241">
    <property type="term" value="F:peptidyl-dipeptidase activity"/>
    <property type="evidence" value="ECO:0007669"/>
    <property type="project" value="InterPro"/>
</dbReference>
<feature type="disulfide bond" evidence="10">
    <location>
        <begin position="520"/>
        <end position="532"/>
    </location>
</feature>
<dbReference type="GO" id="GO:0006508">
    <property type="term" value="P:proteolysis"/>
    <property type="evidence" value="ECO:0007669"/>
    <property type="project" value="UniProtKB-KW"/>
</dbReference>
<proteinExistence type="inferred from homology"/>
<evidence type="ECO:0000313" key="15">
    <source>
        <dbReference type="Proteomes" id="UP001152795"/>
    </source>
</evidence>
<feature type="glycosylation site" description="N-linked (GlcNAc...) asparagine" evidence="6">
    <location>
        <position position="61"/>
    </location>
</feature>
<evidence type="ECO:0000256" key="1">
    <source>
        <dbReference type="ARBA" id="ARBA00008139"/>
    </source>
</evidence>
<keyword evidence="2" id="KW-0732">Signal</keyword>
<evidence type="ECO:0000256" key="11">
    <source>
        <dbReference type="PIRSR" id="PIRSR601548-8"/>
    </source>
</evidence>
<keyword evidence="13" id="KW-0121">Carboxypeptidase</keyword>
<feature type="binding site" evidence="11">
    <location>
        <position position="393"/>
    </location>
    <ligand>
        <name>Zn(2+)</name>
        <dbReference type="ChEBI" id="CHEBI:29105"/>
        <label>2</label>
        <note>catalytic</note>
    </ligand>
</feature>
<dbReference type="EMBL" id="CACRXK020007352">
    <property type="protein sequence ID" value="CAB4012033.1"/>
    <property type="molecule type" value="Genomic_DNA"/>
</dbReference>
<evidence type="ECO:0000256" key="5">
    <source>
        <dbReference type="PIRSR" id="PIRSR601548-1"/>
    </source>
</evidence>
<feature type="binding site" evidence="9">
    <location>
        <position position="365"/>
    </location>
    <ligand>
        <name>Zn(2+)</name>
        <dbReference type="ChEBI" id="CHEBI:29105"/>
        <label>1</label>
        <note>catalytic</note>
    </ligand>
</feature>
<dbReference type="GO" id="GO:0004180">
    <property type="term" value="F:carboxypeptidase activity"/>
    <property type="evidence" value="ECO:0007669"/>
    <property type="project" value="UniProtKB-KW"/>
</dbReference>
<feature type="active site" description="Proton donor 1" evidence="5">
    <location>
        <position position="495"/>
    </location>
</feature>
<keyword evidence="9 13" id="KW-0862">Zinc</keyword>
<name>A0A7D9EKE1_PARCT</name>